<accession>A0ABS4Q4B6</accession>
<name>A0ABS4Q4B6_9PSEU</name>
<evidence type="ECO:0000313" key="3">
    <source>
        <dbReference type="EMBL" id="MBP2186529.1"/>
    </source>
</evidence>
<proteinExistence type="inferred from homology"/>
<dbReference type="PANTHER" id="PTHR39428">
    <property type="entry name" value="F420H(2)-DEPENDENT QUINONE REDUCTASE RV1261C"/>
    <property type="match status" value="1"/>
</dbReference>
<gene>
    <name evidence="3" type="ORF">JOM49_008055</name>
</gene>
<sequence length="135" mass="15450">MLFGDEHVRRYEETDGEVGHDWQKGAPVLILTTKGRKTGQDRKFALIYQEHQGAYVVVASKGGADQHPGWFLNLQENPEVQVQVKADKFTARARTADEQEKAVLWPKMAAVWPDYDDYQKKTDRPIPVVVLERQS</sequence>
<dbReference type="Gene3D" id="2.30.110.10">
    <property type="entry name" value="Electron Transport, Fmn-binding Protein, Chain A"/>
    <property type="match status" value="1"/>
</dbReference>
<protein>
    <submittedName>
        <fullName evidence="3">Deazaflavin-dependent oxidoreductase (Nitroreductase family)</fullName>
    </submittedName>
</protein>
<dbReference type="PANTHER" id="PTHR39428:SF3">
    <property type="entry name" value="DEAZAFLAVIN-DEPENDENT NITROREDUCTASE"/>
    <property type="match status" value="1"/>
</dbReference>
<organism evidence="3 4">
    <name type="scientific">Amycolatopsis magusensis</name>
    <dbReference type="NCBI Taxonomy" id="882444"/>
    <lineage>
        <taxon>Bacteria</taxon>
        <taxon>Bacillati</taxon>
        <taxon>Actinomycetota</taxon>
        <taxon>Actinomycetes</taxon>
        <taxon>Pseudonocardiales</taxon>
        <taxon>Pseudonocardiaceae</taxon>
        <taxon>Amycolatopsis</taxon>
    </lineage>
</organism>
<comment type="catalytic activity">
    <reaction evidence="2">
        <text>oxidized coenzyme F420-(gamma-L-Glu)(n) + a quinol + H(+) = reduced coenzyme F420-(gamma-L-Glu)(n) + a quinone</text>
        <dbReference type="Rhea" id="RHEA:39663"/>
        <dbReference type="Rhea" id="RHEA-COMP:12939"/>
        <dbReference type="Rhea" id="RHEA-COMP:14378"/>
        <dbReference type="ChEBI" id="CHEBI:15378"/>
        <dbReference type="ChEBI" id="CHEBI:24646"/>
        <dbReference type="ChEBI" id="CHEBI:132124"/>
        <dbReference type="ChEBI" id="CHEBI:133980"/>
        <dbReference type="ChEBI" id="CHEBI:139511"/>
    </reaction>
</comment>
<dbReference type="NCBIfam" id="TIGR00026">
    <property type="entry name" value="hi_GC_TIGR00026"/>
    <property type="match status" value="1"/>
</dbReference>
<keyword evidence="4" id="KW-1185">Reference proteome</keyword>
<comment type="similarity">
    <text evidence="1">Belongs to the F420H(2)-dependent quinone reductase family.</text>
</comment>
<evidence type="ECO:0000256" key="1">
    <source>
        <dbReference type="ARBA" id="ARBA00008710"/>
    </source>
</evidence>
<dbReference type="EMBL" id="JAGGMS010000001">
    <property type="protein sequence ID" value="MBP2186529.1"/>
    <property type="molecule type" value="Genomic_DNA"/>
</dbReference>
<dbReference type="Pfam" id="PF04075">
    <property type="entry name" value="F420H2_quin_red"/>
    <property type="match status" value="1"/>
</dbReference>
<reference evidence="3 4" key="1">
    <citation type="submission" date="2021-03" db="EMBL/GenBank/DDBJ databases">
        <title>Sequencing the genomes of 1000 actinobacteria strains.</title>
        <authorList>
            <person name="Klenk H.-P."/>
        </authorList>
    </citation>
    <scope>NUCLEOTIDE SEQUENCE [LARGE SCALE GENOMIC DNA]</scope>
    <source>
        <strain evidence="3 4">DSM 45510</strain>
    </source>
</reference>
<comment type="caution">
    <text evidence="3">The sequence shown here is derived from an EMBL/GenBank/DDBJ whole genome shotgun (WGS) entry which is preliminary data.</text>
</comment>
<evidence type="ECO:0000256" key="2">
    <source>
        <dbReference type="ARBA" id="ARBA00049106"/>
    </source>
</evidence>
<dbReference type="InterPro" id="IPR012349">
    <property type="entry name" value="Split_barrel_FMN-bd"/>
</dbReference>
<dbReference type="RefSeq" id="WP_209669668.1">
    <property type="nucleotide sequence ID" value="NZ_JAGGMS010000001.1"/>
</dbReference>
<dbReference type="Proteomes" id="UP000741013">
    <property type="component" value="Unassembled WGS sequence"/>
</dbReference>
<evidence type="ECO:0000313" key="4">
    <source>
        <dbReference type="Proteomes" id="UP000741013"/>
    </source>
</evidence>
<dbReference type="InterPro" id="IPR004378">
    <property type="entry name" value="F420H2_quin_Rdtase"/>
</dbReference>